<dbReference type="OrthoDB" id="9782624at2"/>
<dbReference type="InterPro" id="IPR003538">
    <property type="entry name" value="TonB"/>
</dbReference>
<feature type="transmembrane region" description="Helical" evidence="10">
    <location>
        <begin position="15"/>
        <end position="36"/>
    </location>
</feature>
<dbReference type="GO" id="GO:0031992">
    <property type="term" value="F:energy transducer activity"/>
    <property type="evidence" value="ECO:0007669"/>
    <property type="project" value="InterPro"/>
</dbReference>
<accession>C9RRZ3</accession>
<name>C9RRZ3_FIBSS</name>
<dbReference type="eggNOG" id="COG0810">
    <property type="taxonomic scope" value="Bacteria"/>
</dbReference>
<keyword evidence="6 10" id="KW-0812">Transmembrane</keyword>
<evidence type="ECO:0000313" key="13">
    <source>
        <dbReference type="EMBL" id="ADL24957.1"/>
    </source>
</evidence>
<evidence type="ECO:0000256" key="10">
    <source>
        <dbReference type="SAM" id="Phobius"/>
    </source>
</evidence>
<keyword evidence="7" id="KW-0653">Protein transport</keyword>
<dbReference type="GO" id="GO:0098797">
    <property type="term" value="C:plasma membrane protein complex"/>
    <property type="evidence" value="ECO:0007669"/>
    <property type="project" value="TreeGrafter"/>
</dbReference>
<feature type="domain" description="TonB C-terminal" evidence="11">
    <location>
        <begin position="141"/>
        <end position="236"/>
    </location>
</feature>
<dbReference type="InterPro" id="IPR051045">
    <property type="entry name" value="TonB-dependent_transducer"/>
</dbReference>
<keyword evidence="4" id="KW-1003">Cell membrane</keyword>
<evidence type="ECO:0000259" key="11">
    <source>
        <dbReference type="PROSITE" id="PS52015"/>
    </source>
</evidence>
<dbReference type="SUPFAM" id="SSF74653">
    <property type="entry name" value="TolA/TonB C-terminal domain"/>
    <property type="match status" value="1"/>
</dbReference>
<dbReference type="PROSITE" id="PS52015">
    <property type="entry name" value="TONB_CTD"/>
    <property type="match status" value="1"/>
</dbReference>
<proteinExistence type="inferred from homology"/>
<dbReference type="PANTHER" id="PTHR33446">
    <property type="entry name" value="PROTEIN TONB-RELATED"/>
    <property type="match status" value="1"/>
</dbReference>
<evidence type="ECO:0000256" key="4">
    <source>
        <dbReference type="ARBA" id="ARBA00022475"/>
    </source>
</evidence>
<keyword evidence="15" id="KW-1185">Reference proteome</keyword>
<evidence type="ECO:0000256" key="1">
    <source>
        <dbReference type="ARBA" id="ARBA00004383"/>
    </source>
</evidence>
<dbReference type="NCBIfam" id="TIGR01352">
    <property type="entry name" value="tonB_Cterm"/>
    <property type="match status" value="1"/>
</dbReference>
<evidence type="ECO:0000313" key="14">
    <source>
        <dbReference type="Proteomes" id="UP000000517"/>
    </source>
</evidence>
<reference evidence="12 15" key="1">
    <citation type="submission" date="2009-10" db="EMBL/GenBank/DDBJ databases">
        <title>Complete sequence of Fibrobacter succinogenes subsp. succinogenes S85.</title>
        <authorList>
            <consortium name="US DOE Joint Genome Institute"/>
            <person name="Lucas S."/>
            <person name="Copeland A."/>
            <person name="Lapidus A."/>
            <person name="Glavina del Rio T."/>
            <person name="Tice H."/>
            <person name="Bruce D."/>
            <person name="Goodwin L."/>
            <person name="Pitluck S."/>
            <person name="Chertkov O."/>
            <person name="Detter J.C."/>
            <person name="Han C."/>
            <person name="Tapia R."/>
            <person name="Larimer F."/>
            <person name="Land M."/>
            <person name="Hauser L."/>
            <person name="Kyrpides N."/>
            <person name="Mikhailova N."/>
            <person name="Weimer P.J."/>
            <person name="Stevenson D.M."/>
            <person name="Boyum J."/>
            <person name="Brumm P.I."/>
            <person name="Mead D."/>
        </authorList>
    </citation>
    <scope>NUCLEOTIDE SEQUENCE [LARGE SCALE GENOMIC DNA]</scope>
    <source>
        <strain evidence="15">ATCC 19169 / S85</strain>
        <strain evidence="12">S85</strain>
    </source>
</reference>
<dbReference type="STRING" id="59374.FSU_2234"/>
<keyword evidence="5" id="KW-0997">Cell inner membrane</keyword>
<keyword evidence="9 10" id="KW-0472">Membrane</keyword>
<dbReference type="HOGENOM" id="CLU_1174004_0_0_0"/>
<evidence type="ECO:0000256" key="8">
    <source>
        <dbReference type="ARBA" id="ARBA00022989"/>
    </source>
</evidence>
<dbReference type="KEGG" id="fsu:Fisuc_1736"/>
<evidence type="ECO:0000256" key="5">
    <source>
        <dbReference type="ARBA" id="ARBA00022519"/>
    </source>
</evidence>
<evidence type="ECO:0000256" key="9">
    <source>
        <dbReference type="ARBA" id="ARBA00023136"/>
    </source>
</evidence>
<dbReference type="InterPro" id="IPR006260">
    <property type="entry name" value="TonB/TolA_C"/>
</dbReference>
<protein>
    <submittedName>
        <fullName evidence="13">TonB family protein</fullName>
    </submittedName>
</protein>
<dbReference type="KEGG" id="fsc:FSU_2234"/>
<dbReference type="PRINTS" id="PR01374">
    <property type="entry name" value="TONBPROTEIN"/>
</dbReference>
<dbReference type="EMBL" id="CP001792">
    <property type="protein sequence ID" value="ACX75329.1"/>
    <property type="molecule type" value="Genomic_DNA"/>
</dbReference>
<dbReference type="Gene3D" id="3.30.1150.10">
    <property type="match status" value="1"/>
</dbReference>
<evidence type="ECO:0000256" key="2">
    <source>
        <dbReference type="ARBA" id="ARBA00006555"/>
    </source>
</evidence>
<reference evidence="14" key="2">
    <citation type="submission" date="2010-08" db="EMBL/GenBank/DDBJ databases">
        <title>Complete sequence of Fibrobacter succinogenes subsp. succinogenes S85.</title>
        <authorList>
            <person name="Durkin A.S."/>
            <person name="Nelson K.E."/>
            <person name="Morrison M."/>
            <person name="Forsberg C.W."/>
            <person name="Wilson D.B."/>
            <person name="Russell J.B."/>
            <person name="Cann I.K.O."/>
            <person name="Mackie R.I."/>
            <person name="White B.A."/>
        </authorList>
    </citation>
    <scope>NUCLEOTIDE SEQUENCE [LARGE SCALE GENOMIC DNA]</scope>
    <source>
        <strain evidence="14">ATCC 19169 / S85</strain>
    </source>
</reference>
<dbReference type="Proteomes" id="UP000001497">
    <property type="component" value="Chromosome"/>
</dbReference>
<organism evidence="13 14">
    <name type="scientific">Fibrobacter succinogenes (strain ATCC 19169 / S85)</name>
    <dbReference type="NCBI Taxonomy" id="59374"/>
    <lineage>
        <taxon>Bacteria</taxon>
        <taxon>Pseudomonadati</taxon>
        <taxon>Fibrobacterota</taxon>
        <taxon>Fibrobacteria</taxon>
        <taxon>Fibrobacterales</taxon>
        <taxon>Fibrobacteraceae</taxon>
        <taxon>Fibrobacter</taxon>
    </lineage>
</organism>
<dbReference type="RefSeq" id="WP_014546406.1">
    <property type="nucleotide sequence ID" value="NC_013410.1"/>
</dbReference>
<comment type="similarity">
    <text evidence="2">Belongs to the TonB family.</text>
</comment>
<dbReference type="AlphaFoldDB" id="C9RRZ3"/>
<dbReference type="GO" id="GO:0055085">
    <property type="term" value="P:transmembrane transport"/>
    <property type="evidence" value="ECO:0007669"/>
    <property type="project" value="InterPro"/>
</dbReference>
<evidence type="ECO:0000256" key="6">
    <source>
        <dbReference type="ARBA" id="ARBA00022692"/>
    </source>
</evidence>
<dbReference type="Proteomes" id="UP000000517">
    <property type="component" value="Chromosome"/>
</dbReference>
<dbReference type="GO" id="GO:0030288">
    <property type="term" value="C:outer membrane-bounded periplasmic space"/>
    <property type="evidence" value="ECO:0007669"/>
    <property type="project" value="InterPro"/>
</dbReference>
<dbReference type="InterPro" id="IPR037682">
    <property type="entry name" value="TonB_C"/>
</dbReference>
<dbReference type="Pfam" id="PF03544">
    <property type="entry name" value="TonB_C"/>
    <property type="match status" value="1"/>
</dbReference>
<evidence type="ECO:0000313" key="15">
    <source>
        <dbReference type="Proteomes" id="UP000001497"/>
    </source>
</evidence>
<keyword evidence="8 10" id="KW-1133">Transmembrane helix</keyword>
<evidence type="ECO:0000256" key="3">
    <source>
        <dbReference type="ARBA" id="ARBA00022448"/>
    </source>
</evidence>
<keyword evidence="3" id="KW-0813">Transport</keyword>
<gene>
    <name evidence="12" type="ordered locus">Fisuc_1736</name>
    <name evidence="13" type="ordered locus">FSU_2234</name>
</gene>
<comment type="subcellular location">
    <subcellularLocation>
        <location evidence="1">Cell inner membrane</location>
        <topology evidence="1">Single-pass membrane protein</topology>
        <orientation evidence="1">Periplasmic side</orientation>
    </subcellularLocation>
</comment>
<dbReference type="EMBL" id="CP002158">
    <property type="protein sequence ID" value="ADL24957.1"/>
    <property type="molecule type" value="Genomic_DNA"/>
</dbReference>
<dbReference type="GO" id="GO:0015891">
    <property type="term" value="P:siderophore transport"/>
    <property type="evidence" value="ECO:0007669"/>
    <property type="project" value="InterPro"/>
</dbReference>
<dbReference type="PANTHER" id="PTHR33446:SF2">
    <property type="entry name" value="PROTEIN TONB"/>
    <property type="match status" value="1"/>
</dbReference>
<dbReference type="GO" id="GO:0015031">
    <property type="term" value="P:protein transport"/>
    <property type="evidence" value="ECO:0007669"/>
    <property type="project" value="UniProtKB-KW"/>
</dbReference>
<evidence type="ECO:0000313" key="12">
    <source>
        <dbReference type="EMBL" id="ACX75329.1"/>
    </source>
</evidence>
<evidence type="ECO:0000256" key="7">
    <source>
        <dbReference type="ARBA" id="ARBA00022927"/>
    </source>
</evidence>
<reference evidence="13" key="3">
    <citation type="submission" date="2010-08" db="EMBL/GenBank/DDBJ databases">
        <authorList>
            <person name="Durkin A.S."/>
            <person name="Nelson K.E."/>
            <person name="Morrison M."/>
            <person name="Forsberg C.W."/>
            <person name="Wilson D.B."/>
            <person name="Russell J.B."/>
            <person name="Cann I.K.O."/>
            <person name="Mackie R.I."/>
            <person name="White B.A."/>
        </authorList>
    </citation>
    <scope>NUCLEOTIDE SEQUENCE</scope>
    <source>
        <strain evidence="13">S85</strain>
    </source>
</reference>
<sequence length="236" mass="26335">MTQKRIYSALSFNKAFYIGLAVAILIHIATLLNPYFKKQEISTQRPDSPVMHAEKVYIAPPPPPEAPPVVKKVVRAKIIPKVVEKPVEEQPPEPEPIPKPVTETAPVAVAEPVVEAPPPAPPVVKEPPKPSADSVKMVTRTYLRSLKKQLEQIKDYPATAKRLKQEGTVRVRFTILADGKIEQIEVSESSRYSSLDNSALEAVANMGKFQPIPKLLEKERWRIEIPIQYKLNAGRS</sequence>